<dbReference type="Gene3D" id="3.20.20.220">
    <property type="match status" value="1"/>
</dbReference>
<keyword evidence="4 9" id="KW-0285">Flavoprotein</keyword>
<dbReference type="InterPro" id="IPR029041">
    <property type="entry name" value="FAD-linked_oxidoreductase-like"/>
</dbReference>
<dbReference type="InterPro" id="IPR003171">
    <property type="entry name" value="Mehydrof_redctse-like"/>
</dbReference>
<keyword evidence="5 9" id="KW-0274">FAD</keyword>
<dbReference type="GO" id="GO:0071949">
    <property type="term" value="F:FAD binding"/>
    <property type="evidence" value="ECO:0007669"/>
    <property type="project" value="TreeGrafter"/>
</dbReference>
<dbReference type="Pfam" id="PF02219">
    <property type="entry name" value="MTHFR"/>
    <property type="match status" value="1"/>
</dbReference>
<evidence type="ECO:0000256" key="3">
    <source>
        <dbReference type="ARBA" id="ARBA00006743"/>
    </source>
</evidence>
<evidence type="ECO:0000256" key="6">
    <source>
        <dbReference type="ARBA" id="ARBA00023002"/>
    </source>
</evidence>
<keyword evidence="6 9" id="KW-0560">Oxidoreductase</keyword>
<comment type="pathway">
    <text evidence="7">Amino-acid biosynthesis; L-methionine biosynthesis via de novo pathway.</text>
</comment>
<dbReference type="GO" id="GO:0106312">
    <property type="term" value="F:methylenetetrahydrofolate reductase (NADH) activity"/>
    <property type="evidence" value="ECO:0007669"/>
    <property type="project" value="UniProtKB-EC"/>
</dbReference>
<protein>
    <recommendedName>
        <fullName evidence="9">Methylenetetrahydrofolate reductase</fullName>
    </recommendedName>
</protein>
<evidence type="ECO:0000256" key="9">
    <source>
        <dbReference type="RuleBase" id="RU003862"/>
    </source>
</evidence>
<keyword evidence="11" id="KW-1185">Reference proteome</keyword>
<dbReference type="PANTHER" id="PTHR45754">
    <property type="entry name" value="METHYLENETETRAHYDROFOLATE REDUCTASE"/>
    <property type="match status" value="1"/>
</dbReference>
<reference evidence="10 11" key="1">
    <citation type="submission" date="2014-03" db="EMBL/GenBank/DDBJ databases">
        <title>The draft genome sequence of Marivita geojedonensis KCTC 23882.</title>
        <authorList>
            <person name="Lai Q."/>
            <person name="Shao Z."/>
        </authorList>
    </citation>
    <scope>NUCLEOTIDE SEQUENCE [LARGE SCALE GENOMIC DNA]</scope>
    <source>
        <strain evidence="10 11">DPG-138</strain>
    </source>
</reference>
<dbReference type="OrthoDB" id="9812555at2"/>
<dbReference type="RefSeq" id="WP_158091083.1">
    <property type="nucleotide sequence ID" value="NZ_JFKC01000054.1"/>
</dbReference>
<evidence type="ECO:0000256" key="7">
    <source>
        <dbReference type="ARBA" id="ARBA00034478"/>
    </source>
</evidence>
<evidence type="ECO:0000256" key="1">
    <source>
        <dbReference type="ARBA" id="ARBA00001974"/>
    </source>
</evidence>
<dbReference type="GO" id="GO:0009086">
    <property type="term" value="P:methionine biosynthetic process"/>
    <property type="evidence" value="ECO:0007669"/>
    <property type="project" value="TreeGrafter"/>
</dbReference>
<comment type="pathway">
    <text evidence="2 9">One-carbon metabolism; tetrahydrofolate interconversion.</text>
</comment>
<proteinExistence type="inferred from homology"/>
<dbReference type="UniPathway" id="UPA00193"/>
<dbReference type="GO" id="GO:0035999">
    <property type="term" value="P:tetrahydrofolate interconversion"/>
    <property type="evidence" value="ECO:0007669"/>
    <property type="project" value="UniProtKB-UniPathway"/>
</dbReference>
<sequence length="298" mass="32581">MKRSARILQPKEALLKRLFESAGAVPLSFEVFPPGNEEQRKKLLETVDRLTPAAAQGFSVTMGAGGTSRTGTYETAVEIAERTNRPVTAHLTAIGLSTNQAMETADALWSAGITRVLALRGDALTPNNQPSLSGFKYAADLVRALADQHRFEISVAAYPEKHPEADDLDVDIDHLEEKLDAGATRAYCQFVLDPSAYGRFLDKCSARGITADIIPGVMPLDGWSRLKRFAKKTETKVPLWLSRLFACGEETPELMPLLASAATVEQARRLIAYGAPELHVYTMNRWPQSLTLAKLLGS</sequence>
<name>A0A1X4N7Q4_9RHOB</name>
<evidence type="ECO:0000256" key="4">
    <source>
        <dbReference type="ARBA" id="ARBA00022630"/>
    </source>
</evidence>
<evidence type="ECO:0000256" key="2">
    <source>
        <dbReference type="ARBA" id="ARBA00004777"/>
    </source>
</evidence>
<evidence type="ECO:0000256" key="5">
    <source>
        <dbReference type="ARBA" id="ARBA00022827"/>
    </source>
</evidence>
<dbReference type="PANTHER" id="PTHR45754:SF3">
    <property type="entry name" value="METHYLENETETRAHYDROFOLATE REDUCTASE (NADPH)"/>
    <property type="match status" value="1"/>
</dbReference>
<dbReference type="CDD" id="cd00537">
    <property type="entry name" value="MTHFR"/>
    <property type="match status" value="1"/>
</dbReference>
<comment type="similarity">
    <text evidence="3 9">Belongs to the methylenetetrahydrofolate reductase family.</text>
</comment>
<dbReference type="Proteomes" id="UP000193926">
    <property type="component" value="Unassembled WGS sequence"/>
</dbReference>
<dbReference type="SUPFAM" id="SSF51730">
    <property type="entry name" value="FAD-linked oxidoreductase"/>
    <property type="match status" value="1"/>
</dbReference>
<dbReference type="AlphaFoldDB" id="A0A1X4N7Q4"/>
<evidence type="ECO:0000313" key="10">
    <source>
        <dbReference type="EMBL" id="OSQ42166.1"/>
    </source>
</evidence>
<evidence type="ECO:0000256" key="8">
    <source>
        <dbReference type="ARBA" id="ARBA00048628"/>
    </source>
</evidence>
<dbReference type="STRING" id="1123756.MGEO_20760"/>
<comment type="cofactor">
    <cofactor evidence="1 9">
        <name>FAD</name>
        <dbReference type="ChEBI" id="CHEBI:57692"/>
    </cofactor>
</comment>
<organism evidence="10 11">
    <name type="scientific">Marivita geojedonensis</name>
    <dbReference type="NCBI Taxonomy" id="1123756"/>
    <lineage>
        <taxon>Bacteria</taxon>
        <taxon>Pseudomonadati</taxon>
        <taxon>Pseudomonadota</taxon>
        <taxon>Alphaproteobacteria</taxon>
        <taxon>Rhodobacterales</taxon>
        <taxon>Roseobacteraceae</taxon>
        <taxon>Marivita</taxon>
    </lineage>
</organism>
<comment type="catalytic activity">
    <reaction evidence="8">
        <text>(6S)-5-methyl-5,6,7,8-tetrahydrofolate + NAD(+) = (6R)-5,10-methylene-5,6,7,8-tetrahydrofolate + NADH + H(+)</text>
        <dbReference type="Rhea" id="RHEA:19821"/>
        <dbReference type="ChEBI" id="CHEBI:15378"/>
        <dbReference type="ChEBI" id="CHEBI:15636"/>
        <dbReference type="ChEBI" id="CHEBI:18608"/>
        <dbReference type="ChEBI" id="CHEBI:57540"/>
        <dbReference type="ChEBI" id="CHEBI:57945"/>
        <dbReference type="EC" id="1.5.1.54"/>
    </reaction>
    <physiologicalReaction direction="right-to-left" evidence="8">
        <dbReference type="Rhea" id="RHEA:19823"/>
    </physiologicalReaction>
</comment>
<dbReference type="EMBL" id="JFKC01000054">
    <property type="protein sequence ID" value="OSQ42166.1"/>
    <property type="molecule type" value="Genomic_DNA"/>
</dbReference>
<gene>
    <name evidence="10" type="ORF">MGEO_20760</name>
</gene>
<comment type="caution">
    <text evidence="10">The sequence shown here is derived from an EMBL/GenBank/DDBJ whole genome shotgun (WGS) entry which is preliminary data.</text>
</comment>
<evidence type="ECO:0000313" key="11">
    <source>
        <dbReference type="Proteomes" id="UP000193926"/>
    </source>
</evidence>
<accession>A0A1X4N7Q4</accession>
<dbReference type="GO" id="GO:0005829">
    <property type="term" value="C:cytosol"/>
    <property type="evidence" value="ECO:0007669"/>
    <property type="project" value="TreeGrafter"/>
</dbReference>